<evidence type="ECO:0000313" key="2">
    <source>
        <dbReference type="EMBL" id="SBS81014.1"/>
    </source>
</evidence>
<evidence type="ECO:0000313" key="3">
    <source>
        <dbReference type="Proteomes" id="UP000078546"/>
    </source>
</evidence>
<feature type="region of interest" description="Disordered" evidence="1">
    <location>
        <begin position="653"/>
        <end position="682"/>
    </location>
</feature>
<protein>
    <submittedName>
        <fullName evidence="2">Uncharacterized protein</fullName>
    </submittedName>
</protein>
<feature type="compositionally biased region" description="Basic and acidic residues" evidence="1">
    <location>
        <begin position="829"/>
        <end position="846"/>
    </location>
</feature>
<organism evidence="2 3">
    <name type="scientific">Plasmodium ovale curtisi</name>
    <dbReference type="NCBI Taxonomy" id="864141"/>
    <lineage>
        <taxon>Eukaryota</taxon>
        <taxon>Sar</taxon>
        <taxon>Alveolata</taxon>
        <taxon>Apicomplexa</taxon>
        <taxon>Aconoidasida</taxon>
        <taxon>Haemosporida</taxon>
        <taxon>Plasmodiidae</taxon>
        <taxon>Plasmodium</taxon>
        <taxon>Plasmodium (Plasmodium)</taxon>
    </lineage>
</organism>
<dbReference type="EMBL" id="FLQV01000084">
    <property type="protein sequence ID" value="SBS81014.1"/>
    <property type="molecule type" value="Genomic_DNA"/>
</dbReference>
<feature type="region of interest" description="Disordered" evidence="1">
    <location>
        <begin position="696"/>
        <end position="742"/>
    </location>
</feature>
<feature type="region of interest" description="Disordered" evidence="1">
    <location>
        <begin position="566"/>
        <end position="602"/>
    </location>
</feature>
<feature type="compositionally biased region" description="Basic and acidic residues" evidence="1">
    <location>
        <begin position="710"/>
        <end position="721"/>
    </location>
</feature>
<dbReference type="AlphaFoldDB" id="A0A1A8VL41"/>
<reference evidence="3" key="1">
    <citation type="submission" date="2016-05" db="EMBL/GenBank/DDBJ databases">
        <authorList>
            <person name="Naeem Raeece"/>
        </authorList>
    </citation>
    <scope>NUCLEOTIDE SEQUENCE [LARGE SCALE GENOMIC DNA]</scope>
</reference>
<accession>A0A1A8VL41</accession>
<feature type="region of interest" description="Disordered" evidence="1">
    <location>
        <begin position="822"/>
        <end position="886"/>
    </location>
</feature>
<feature type="compositionally biased region" description="Basic and acidic residues" evidence="1">
    <location>
        <begin position="873"/>
        <end position="886"/>
    </location>
</feature>
<gene>
    <name evidence="2" type="ORF">POVCU1_004200</name>
</gene>
<feature type="compositionally biased region" description="Low complexity" evidence="1">
    <location>
        <begin position="847"/>
        <end position="857"/>
    </location>
</feature>
<name>A0A1A8VL41_PLAOA</name>
<sequence length="1066" mass="121473">MGIKHDFLSGNFLGYSFEENRIMDYTDFNLKRKTAAPLKNVNTCANGFFNNSEDYAIELNELREYKRLTIQKIKKYESSVYSYKTQIRNLKKNRLQDGEVNIQLMSVFVNAICDIVEHLCSDTQQSVLSALPLIHVILSSTPVRDKKIYQCSKLIHMTLTRIGNENVTIDCEQFEKERENKNYGFTSHKLQDLEWLASETNDKGWLTIVDRWELCRRDLKWLCVKTNNRSWLLYRHLWEKSSSDLKYIAVLLDDKKWLHLHNVWKFVPLSLKLRAILLGDPSICKPSLREIALNADLPSHRDCCCNGYDYHYDYDEASRQNEDTSTLLNVKSNHVKGQPSHKMRSNFLINFIPLHKRSMRKSTFMVSNSKMERRDSVPNEIVTYDLYNAEEKKNIKKGEWGEEEEHGDEHAKAEPVLEILPTEEQIKNEEIPKNVLLNSKKIIEKEKGILIKKGHFMNILKKMSKSFLKNENREGDVPFEKNGHTVLNLPVTHLSAFTENRKTLLINKTKKGTQVDSKKNHTNDEMEKVKIDMSKKGFTQKLFLKKRVPNSVHKFVVSKKDMIGKSRVSTNEESKNLGKKKDENENGKKEQESNKIFHGKISPLGKNPAILMPRSFNVPHLLEKQNANCSKVEIPKKMKAPSVKNLAKIKKPNFGKFPVPLKKGIPQERAGAEASAASSEASSAASSAVTLAGASPIKAARAKEPSNTSSEERGESEKKDVSTTGICAGKKNLPKTKQNEKRFPITLKKKPSKENEVFLNKSSESEIVKTDDAPNERGMDMGDNTLEEMEDLKKDPRSNVGNYISDLFNAFNFVTHNKVHQVSEGTGDNEERLGEQEGEKFSRGESESSSAERSVSFENEEGYINGRKLFPPNEKKEDLNEGKRRENVTKNGSSYIVETKKIRSTVSRSLRTVKSSIYSVDNNFKGYSLKRLLSLKGKKTPGVDVKIPTQGLEDELEENNTQNYGNQGKKKNSDEPSNGNSNIVINVLDINKVKSKPNFFGKHLQKLSKKKPSPILQKVLDSDMSNFNTFNKRITADEIAKLKNASLHISLKRKATLSSLKMKQNE</sequence>
<dbReference type="Proteomes" id="UP000078546">
    <property type="component" value="Unassembled WGS sequence"/>
</dbReference>
<feature type="compositionally biased region" description="Low complexity" evidence="1">
    <location>
        <begin position="672"/>
        <end position="682"/>
    </location>
</feature>
<proteinExistence type="predicted"/>
<feature type="compositionally biased region" description="Basic and acidic residues" evidence="1">
    <location>
        <begin position="566"/>
        <end position="595"/>
    </location>
</feature>
<evidence type="ECO:0000256" key="1">
    <source>
        <dbReference type="SAM" id="MobiDB-lite"/>
    </source>
</evidence>
<feature type="region of interest" description="Disordered" evidence="1">
    <location>
        <begin position="944"/>
        <end position="980"/>
    </location>
</feature>